<sequence length="501" mass="56404">MLEVNEGRKRHCWECLRRCLVCDSTKPACKRCSASDIVCPGYSDVKPTRLRWLEPGKVKVRPKSLKALKSSKASKDNDPEKTGIKAATGSIFDYAIILPVEVFTEPGALNNTYIYHDLVPINQLGQNPHIFRISPALLQEAMTSPHYLQSGMVCMTLSHRMNRSRDHPELKALAQKFYMYRGNAIRSLTEEFNVEDKCAADSVIAGALTLLLIDAQHGTLTWRCHLEGINKMIKLRGGYPKLVRSKSLKPMLITIWFVKVFGNTTCPVSSLAWTESHLDAVDFILDQYSAAISPFHLCPLPLVIEIIKINHLRMRGWKHVPSESEDLSQEANEILRRVHDFSPEQWATSKPLSTKEWVLIGTTYQIAVGLFCIHSLQSVSILLEMPSLRLLCTTYGQHLQELLKEALSSQHIKRFMIWPLILLGVEAVHGIAEMRAFVTTQLKKLSYDVGTYGPLTANSVLESFWASGKTLWDDCFDQPYAFTTQIAVDTSQIITGLSDTT</sequence>
<evidence type="ECO:0008006" key="5">
    <source>
        <dbReference type="Google" id="ProtNLM"/>
    </source>
</evidence>
<dbReference type="Pfam" id="PF11951">
    <property type="entry name" value="Fungal_trans_2"/>
    <property type="match status" value="1"/>
</dbReference>
<proteinExistence type="predicted"/>
<dbReference type="GO" id="GO:0005634">
    <property type="term" value="C:nucleus"/>
    <property type="evidence" value="ECO:0007669"/>
    <property type="project" value="UniProtKB-SubCell"/>
</dbReference>
<protein>
    <recommendedName>
        <fullName evidence="5">Zn(2)-C6 fungal-type domain-containing protein</fullName>
    </recommendedName>
</protein>
<dbReference type="InterPro" id="IPR021858">
    <property type="entry name" value="Fun_TF"/>
</dbReference>
<organism evidence="3 4">
    <name type="scientific">Botrytis elliptica</name>
    <dbReference type="NCBI Taxonomy" id="278938"/>
    <lineage>
        <taxon>Eukaryota</taxon>
        <taxon>Fungi</taxon>
        <taxon>Dikarya</taxon>
        <taxon>Ascomycota</taxon>
        <taxon>Pezizomycotina</taxon>
        <taxon>Leotiomycetes</taxon>
        <taxon>Helotiales</taxon>
        <taxon>Sclerotiniaceae</taxon>
        <taxon>Botrytis</taxon>
    </lineage>
</organism>
<dbReference type="AlphaFoldDB" id="A0A4Z1I5N3"/>
<comment type="subcellular location">
    <subcellularLocation>
        <location evidence="1">Nucleus</location>
    </subcellularLocation>
</comment>
<evidence type="ECO:0000313" key="4">
    <source>
        <dbReference type="Proteomes" id="UP000297229"/>
    </source>
</evidence>
<comment type="caution">
    <text evidence="3">The sequence shown here is derived from an EMBL/GenBank/DDBJ whole genome shotgun (WGS) entry which is preliminary data.</text>
</comment>
<dbReference type="GO" id="GO:0000976">
    <property type="term" value="F:transcription cis-regulatory region binding"/>
    <property type="evidence" value="ECO:0007669"/>
    <property type="project" value="TreeGrafter"/>
</dbReference>
<evidence type="ECO:0000256" key="2">
    <source>
        <dbReference type="ARBA" id="ARBA00023242"/>
    </source>
</evidence>
<evidence type="ECO:0000313" key="3">
    <source>
        <dbReference type="EMBL" id="TGO56766.1"/>
    </source>
</evidence>
<reference evidence="3 4" key="1">
    <citation type="submission" date="2017-12" db="EMBL/GenBank/DDBJ databases">
        <title>Comparative genomics of Botrytis spp.</title>
        <authorList>
            <person name="Valero-Jimenez C.A."/>
            <person name="Tapia P."/>
            <person name="Veloso J."/>
            <person name="Silva-Moreno E."/>
            <person name="Staats M."/>
            <person name="Valdes J.H."/>
            <person name="Van Kan J.A.L."/>
        </authorList>
    </citation>
    <scope>NUCLEOTIDE SEQUENCE [LARGE SCALE GENOMIC DNA]</scope>
    <source>
        <strain evidence="3 4">Be9601</strain>
    </source>
</reference>
<gene>
    <name evidence="3" type="ORF">BELL_1380g00030</name>
</gene>
<keyword evidence="4" id="KW-1185">Reference proteome</keyword>
<dbReference type="PANTHER" id="PTHR37534">
    <property type="entry name" value="TRANSCRIPTIONAL ACTIVATOR PROTEIN UGA3"/>
    <property type="match status" value="1"/>
</dbReference>
<name>A0A4Z1I5N3_9HELO</name>
<accession>A0A4Z1I5N3</accession>
<dbReference type="EMBL" id="PQXM01001378">
    <property type="protein sequence ID" value="TGO56766.1"/>
    <property type="molecule type" value="Genomic_DNA"/>
</dbReference>
<dbReference type="PANTHER" id="PTHR37534:SF48">
    <property type="entry name" value="FINGER DOMAIN PROTEIN, PUTATIVE-RELATED"/>
    <property type="match status" value="1"/>
</dbReference>
<dbReference type="GO" id="GO:0045944">
    <property type="term" value="P:positive regulation of transcription by RNA polymerase II"/>
    <property type="evidence" value="ECO:0007669"/>
    <property type="project" value="TreeGrafter"/>
</dbReference>
<keyword evidence="2" id="KW-0539">Nucleus</keyword>
<evidence type="ECO:0000256" key="1">
    <source>
        <dbReference type="ARBA" id="ARBA00004123"/>
    </source>
</evidence>
<dbReference type="GO" id="GO:0003700">
    <property type="term" value="F:DNA-binding transcription factor activity"/>
    <property type="evidence" value="ECO:0007669"/>
    <property type="project" value="TreeGrafter"/>
</dbReference>
<dbReference type="Proteomes" id="UP000297229">
    <property type="component" value="Unassembled WGS sequence"/>
</dbReference>